<keyword evidence="6" id="KW-1185">Reference proteome</keyword>
<evidence type="ECO:0000259" key="4">
    <source>
        <dbReference type="PROSITE" id="PS01124"/>
    </source>
</evidence>
<dbReference type="EMBL" id="CP147251">
    <property type="protein sequence ID" value="WYJ77319.1"/>
    <property type="molecule type" value="Genomic_DNA"/>
</dbReference>
<keyword evidence="2" id="KW-0238">DNA-binding</keyword>
<dbReference type="Proteomes" id="UP000664701">
    <property type="component" value="Chromosome"/>
</dbReference>
<reference evidence="5 6" key="2">
    <citation type="submission" date="2024-03" db="EMBL/GenBank/DDBJ databases">
        <title>The Genome Sequence of Enterococcus sp. DIV2402.</title>
        <authorList>
            <consortium name="The Broad Institute Genomics Platform"/>
            <consortium name="The Broad Institute Microbial Omics Core"/>
            <consortium name="The Broad Institute Genomic Center for Infectious Diseases"/>
            <person name="Earl A."/>
            <person name="Manson A."/>
            <person name="Gilmore M."/>
            <person name="Schwartman J."/>
            <person name="Shea T."/>
            <person name="Abouelleil A."/>
            <person name="Cao P."/>
            <person name="Chapman S."/>
            <person name="Cusick C."/>
            <person name="Young S."/>
            <person name="Neafsey D."/>
            <person name="Nusbaum C."/>
            <person name="Birren B."/>
        </authorList>
    </citation>
    <scope>NUCLEOTIDE SEQUENCE [LARGE SCALE GENOMIC DNA]</scope>
    <source>
        <strain evidence="5 6">DIV2402</strain>
    </source>
</reference>
<proteinExistence type="predicted"/>
<evidence type="ECO:0000256" key="1">
    <source>
        <dbReference type="ARBA" id="ARBA00023015"/>
    </source>
</evidence>
<dbReference type="InterPro" id="IPR011051">
    <property type="entry name" value="RmlC_Cupin_sf"/>
</dbReference>
<dbReference type="InterPro" id="IPR003313">
    <property type="entry name" value="AraC-bd"/>
</dbReference>
<keyword evidence="1" id="KW-0805">Transcription regulation</keyword>
<dbReference type="PANTHER" id="PTHR43280:SF2">
    <property type="entry name" value="HTH-TYPE TRANSCRIPTIONAL REGULATOR EXSA"/>
    <property type="match status" value="1"/>
</dbReference>
<sequence>MQNYREIPVTPNLEEQFDYPVNNFLYDCWVDDYSELKDDTLNCHWHDSFEFGYVLSGSFDYFINGTHFKLKKGDGFFINARVLHMAIADNQEKENQIFGFLFPHTLLTQGSPQLFEKYFQPIIESSIQGFHLQPTTVSQKQLLHSIQSGQRLTPNMPYFELEAITQASKVWKLVVEYVDTQNPMIQAPHRSKEQETKAILSYIYQNYANKFTIDELCKQIGISRSECFRCFKKFTNKKPMEYINEYRLFQASKLLKLSTLSIEEITKKCGFSTSSYFGKQFKELYGVTPLHYRKNNKLKTYF</sequence>
<dbReference type="Pfam" id="PF02311">
    <property type="entry name" value="AraC_binding"/>
    <property type="match status" value="1"/>
</dbReference>
<dbReference type="InterPro" id="IPR020449">
    <property type="entry name" value="Tscrpt_reg_AraC-type_HTH"/>
</dbReference>
<keyword evidence="3" id="KW-0804">Transcription</keyword>
<evidence type="ECO:0000313" key="6">
    <source>
        <dbReference type="Proteomes" id="UP000664701"/>
    </source>
</evidence>
<dbReference type="Gene3D" id="1.10.10.60">
    <property type="entry name" value="Homeodomain-like"/>
    <property type="match status" value="2"/>
</dbReference>
<evidence type="ECO:0000256" key="3">
    <source>
        <dbReference type="ARBA" id="ARBA00023163"/>
    </source>
</evidence>
<evidence type="ECO:0000256" key="2">
    <source>
        <dbReference type="ARBA" id="ARBA00023125"/>
    </source>
</evidence>
<dbReference type="SMART" id="SM00342">
    <property type="entry name" value="HTH_ARAC"/>
    <property type="match status" value="1"/>
</dbReference>
<dbReference type="RefSeq" id="WP_207940536.1">
    <property type="nucleotide sequence ID" value="NZ_CP147251.1"/>
</dbReference>
<dbReference type="PRINTS" id="PR00032">
    <property type="entry name" value="HTHARAC"/>
</dbReference>
<dbReference type="Gene3D" id="2.60.120.10">
    <property type="entry name" value="Jelly Rolls"/>
    <property type="match status" value="1"/>
</dbReference>
<dbReference type="PANTHER" id="PTHR43280">
    <property type="entry name" value="ARAC-FAMILY TRANSCRIPTIONAL REGULATOR"/>
    <property type="match status" value="1"/>
</dbReference>
<dbReference type="Pfam" id="PF12833">
    <property type="entry name" value="HTH_18"/>
    <property type="match status" value="1"/>
</dbReference>
<name>A0ABZ2ST69_9ENTE</name>
<feature type="domain" description="HTH araC/xylS-type" evidence="4">
    <location>
        <begin position="197"/>
        <end position="295"/>
    </location>
</feature>
<dbReference type="InterPro" id="IPR014710">
    <property type="entry name" value="RmlC-like_jellyroll"/>
</dbReference>
<gene>
    <name evidence="5" type="ORF">DOK78_001957</name>
</gene>
<evidence type="ECO:0000313" key="5">
    <source>
        <dbReference type="EMBL" id="WYJ77319.1"/>
    </source>
</evidence>
<dbReference type="CDD" id="cd02209">
    <property type="entry name" value="cupin_XRE_C"/>
    <property type="match status" value="1"/>
</dbReference>
<organism evidence="5 6">
    <name type="scientific">Candidatus Enterococcus lowellii</name>
    <dbReference type="NCBI Taxonomy" id="2230877"/>
    <lineage>
        <taxon>Bacteria</taxon>
        <taxon>Bacillati</taxon>
        <taxon>Bacillota</taxon>
        <taxon>Bacilli</taxon>
        <taxon>Lactobacillales</taxon>
        <taxon>Enterococcaceae</taxon>
        <taxon>Enterococcus</taxon>
    </lineage>
</organism>
<dbReference type="SUPFAM" id="SSF51182">
    <property type="entry name" value="RmlC-like cupins"/>
    <property type="match status" value="1"/>
</dbReference>
<protein>
    <recommendedName>
        <fullName evidence="4">HTH araC/xylS-type domain-containing protein</fullName>
    </recommendedName>
</protein>
<dbReference type="InterPro" id="IPR018060">
    <property type="entry name" value="HTH_AraC"/>
</dbReference>
<dbReference type="PROSITE" id="PS01124">
    <property type="entry name" value="HTH_ARAC_FAMILY_2"/>
    <property type="match status" value="1"/>
</dbReference>
<reference evidence="5 6" key="1">
    <citation type="submission" date="2021-03" db="EMBL/GenBank/DDBJ databases">
        <authorList>
            <person name="Gilmore M.S."/>
            <person name="Schwartzman J."/>
            <person name="Van Tyne D."/>
            <person name="Martin M."/>
            <person name="Earl A.M."/>
            <person name="Manson A.L."/>
            <person name="Straub T."/>
            <person name="Salamzade R."/>
            <person name="Saavedra J."/>
            <person name="Lebreton F."/>
            <person name="Prichula J."/>
            <person name="Schaufler K."/>
            <person name="Gaca A."/>
            <person name="Sgardioli B."/>
            <person name="Wagenaar J."/>
            <person name="Strong T."/>
        </authorList>
    </citation>
    <scope>NUCLEOTIDE SEQUENCE [LARGE SCALE GENOMIC DNA]</scope>
    <source>
        <strain evidence="5 6">DIV2402</strain>
    </source>
</reference>
<dbReference type="InterPro" id="IPR009057">
    <property type="entry name" value="Homeodomain-like_sf"/>
</dbReference>
<accession>A0ABZ2ST69</accession>
<dbReference type="SUPFAM" id="SSF46689">
    <property type="entry name" value="Homeodomain-like"/>
    <property type="match status" value="2"/>
</dbReference>